<dbReference type="CDD" id="cd07731">
    <property type="entry name" value="ComA-like_MBL-fold"/>
    <property type="match status" value="1"/>
</dbReference>
<reference evidence="3" key="1">
    <citation type="submission" date="2022-11" db="EMBL/GenBank/DDBJ databases">
        <title>Draft genome sequence of Sellimonas catena strain 12EGH17.</title>
        <authorList>
            <person name="Hisatomi A."/>
            <person name="Ohkuma M."/>
            <person name="Sakamoto M."/>
        </authorList>
    </citation>
    <scope>NUCLEOTIDE SEQUENCE</scope>
    <source>
        <strain evidence="3">12EGH17</strain>
    </source>
</reference>
<accession>A0A9W6FD59</accession>
<dbReference type="Pfam" id="PF00753">
    <property type="entry name" value="Lactamase_B"/>
    <property type="match status" value="1"/>
</dbReference>
<reference evidence="4" key="3">
    <citation type="submission" date="2022-11" db="EMBL/GenBank/DDBJ databases">
        <title>Draft genome sequence of Sellimonas catena strain 18CBH55.</title>
        <authorList>
            <person name="Hisatomi A."/>
            <person name="Ohkuma M."/>
            <person name="Sakamoto M."/>
        </authorList>
    </citation>
    <scope>NUCLEOTIDE SEQUENCE</scope>
    <source>
        <strain evidence="4">18CBH55</strain>
    </source>
</reference>
<gene>
    <name evidence="3" type="ORF">Selli1_23870</name>
    <name evidence="4" type="ORF">Selli2_10470</name>
</gene>
<dbReference type="Proteomes" id="UP001145145">
    <property type="component" value="Unassembled WGS sequence"/>
</dbReference>
<comment type="caution">
    <text evidence="3">The sequence shown here is derived from an EMBL/GenBank/DDBJ whole genome shotgun (WGS) entry which is preliminary data.</text>
</comment>
<dbReference type="Proteomes" id="UP001145094">
    <property type="component" value="Unassembled WGS sequence"/>
</dbReference>
<dbReference type="PANTHER" id="PTHR30619">
    <property type="entry name" value="DNA INTERNALIZATION/COMPETENCE PROTEIN COMEC/REC2"/>
    <property type="match status" value="1"/>
</dbReference>
<proteinExistence type="predicted"/>
<protein>
    <submittedName>
        <fullName evidence="3">Metallo beta-lactamase superfamily lipoprotein</fullName>
    </submittedName>
</protein>
<dbReference type="RefSeq" id="WP_281844695.1">
    <property type="nucleotide sequence ID" value="NZ_BSBO01000025.1"/>
</dbReference>
<sequence>MRKKRRIVIYLFVLALLAGMSVIWILGRKAENPEQNNTETVSGNMEVHFLDAGQGDSILVRSENENLLIDAGTNEDEEMVVSYLKEQGVEKLDYVIATHPHIDHIGGMDAVIETFSVGTCFLPEETYDTESFQEVLTALDEADVKIRHPEFMENYEIGSGRFVFITPDSEKQYEDINDSSLGIRLTNGAHSFLLCGDISQRIEKEILKSGISIRSDVMKLNHHGSRDANSWKFLKAASPSFVVITCGTRNEFGHPHEKVMKRVEKLGAGVFRTDLQGTIVFESDGETLKCSTGPEEGSRK</sequence>
<dbReference type="InterPro" id="IPR035681">
    <property type="entry name" value="ComA-like_MBL"/>
</dbReference>
<dbReference type="PANTHER" id="PTHR30619:SF1">
    <property type="entry name" value="RECOMBINATION PROTEIN 2"/>
    <property type="match status" value="1"/>
</dbReference>
<dbReference type="Gene3D" id="3.60.15.10">
    <property type="entry name" value="Ribonuclease Z/Hydroxyacylglutathione hydrolase-like"/>
    <property type="match status" value="1"/>
</dbReference>
<dbReference type="InterPro" id="IPR036866">
    <property type="entry name" value="RibonucZ/Hydroxyglut_hydro"/>
</dbReference>
<name>A0A9W6FD59_9FIRM</name>
<keyword evidence="5" id="KW-1185">Reference proteome</keyword>
<reference evidence="3 5" key="5">
    <citation type="journal article" date="2023" name="Int. J. Syst. Evol. Microbiol.">
        <title>Sellimonas catena sp. nov., isolated from human faeces.</title>
        <authorList>
            <person name="Hisatomi A."/>
            <person name="Ohkuma M."/>
            <person name="Sakamoto M."/>
        </authorList>
    </citation>
    <scope>NUCLEOTIDE SEQUENCE [LARGE SCALE GENOMIC DNA]</scope>
    <source>
        <strain evidence="3 5">12EGH17</strain>
        <strain evidence="4">18CBH55</strain>
    </source>
</reference>
<dbReference type="SMART" id="SM00849">
    <property type="entry name" value="Lactamase_B"/>
    <property type="match status" value="1"/>
</dbReference>
<organism evidence="3 5">
    <name type="scientific">Sellimonas catena</name>
    <dbReference type="NCBI Taxonomy" id="2994035"/>
    <lineage>
        <taxon>Bacteria</taxon>
        <taxon>Bacillati</taxon>
        <taxon>Bacillota</taxon>
        <taxon>Clostridia</taxon>
        <taxon>Lachnospirales</taxon>
        <taxon>Lachnospiraceae</taxon>
        <taxon>Sellimonas</taxon>
    </lineage>
</organism>
<dbReference type="SUPFAM" id="SSF56281">
    <property type="entry name" value="Metallo-hydrolase/oxidoreductase"/>
    <property type="match status" value="1"/>
</dbReference>
<reference evidence="3" key="2">
    <citation type="submission" date="2022-11" db="EMBL/GenBank/DDBJ databases">
        <title>Draft genome sequence of Sellimonas catena strain 12EGH17.</title>
        <authorList>
            <person name="Atsushi H."/>
            <person name="Moriya O."/>
            <person name="Mitsuo S."/>
        </authorList>
    </citation>
    <scope>NUCLEOTIDE SEQUENCE</scope>
    <source>
        <strain evidence="3">12EGH17</strain>
    </source>
</reference>
<evidence type="ECO:0000313" key="4">
    <source>
        <dbReference type="EMBL" id="GLG89620.1"/>
    </source>
</evidence>
<keyword evidence="3" id="KW-0449">Lipoprotein</keyword>
<keyword evidence="1" id="KW-1133">Transmembrane helix</keyword>
<evidence type="ECO:0000256" key="1">
    <source>
        <dbReference type="SAM" id="Phobius"/>
    </source>
</evidence>
<dbReference type="InterPro" id="IPR001279">
    <property type="entry name" value="Metallo-B-lactamas"/>
</dbReference>
<reference evidence="4" key="4">
    <citation type="submission" date="2022-11" db="EMBL/GenBank/DDBJ databases">
        <title>Draft genome sequence of Sellimonas catena strain 18CBH55.</title>
        <authorList>
            <person name="Atsushi H."/>
            <person name="Moriya O."/>
            <person name="Mitsuo S."/>
        </authorList>
    </citation>
    <scope>NUCLEOTIDE SEQUENCE</scope>
    <source>
        <strain evidence="4">18CBH55</strain>
    </source>
</reference>
<keyword evidence="1" id="KW-0472">Membrane</keyword>
<dbReference type="EMBL" id="BSCH01000005">
    <property type="protein sequence ID" value="GLG89620.1"/>
    <property type="molecule type" value="Genomic_DNA"/>
</dbReference>
<evidence type="ECO:0000313" key="5">
    <source>
        <dbReference type="Proteomes" id="UP001145145"/>
    </source>
</evidence>
<dbReference type="EMBL" id="BSBO01000025">
    <property type="protein sequence ID" value="GLG05213.1"/>
    <property type="molecule type" value="Genomic_DNA"/>
</dbReference>
<feature type="domain" description="Metallo-beta-lactamase" evidence="2">
    <location>
        <begin position="54"/>
        <end position="247"/>
    </location>
</feature>
<dbReference type="AlphaFoldDB" id="A0A9W6FD59"/>
<dbReference type="InterPro" id="IPR052159">
    <property type="entry name" value="Competence_DNA_uptake"/>
</dbReference>
<keyword evidence="1" id="KW-0812">Transmembrane</keyword>
<evidence type="ECO:0000259" key="2">
    <source>
        <dbReference type="SMART" id="SM00849"/>
    </source>
</evidence>
<evidence type="ECO:0000313" key="3">
    <source>
        <dbReference type="EMBL" id="GLG05213.1"/>
    </source>
</evidence>
<feature type="transmembrane region" description="Helical" evidence="1">
    <location>
        <begin position="7"/>
        <end position="27"/>
    </location>
</feature>